<feature type="transmembrane region" description="Helical" evidence="6">
    <location>
        <begin position="606"/>
        <end position="627"/>
    </location>
</feature>
<keyword evidence="4 6" id="KW-0472">Membrane</keyword>
<feature type="transmembrane region" description="Helical" evidence="6">
    <location>
        <begin position="137"/>
        <end position="160"/>
    </location>
</feature>
<evidence type="ECO:0000313" key="8">
    <source>
        <dbReference type="EnsemblMetazoa" id="HelroP189297"/>
    </source>
</evidence>
<dbReference type="SUPFAM" id="SSF48652">
    <property type="entry name" value="Tetraspanin"/>
    <property type="match status" value="2"/>
</dbReference>
<feature type="transmembrane region" description="Helical" evidence="6">
    <location>
        <begin position="634"/>
        <end position="660"/>
    </location>
</feature>
<proteinExistence type="predicted"/>
<evidence type="ECO:0000256" key="5">
    <source>
        <dbReference type="SAM" id="MobiDB-lite"/>
    </source>
</evidence>
<dbReference type="GO" id="GO:0005886">
    <property type="term" value="C:plasma membrane"/>
    <property type="evidence" value="ECO:0000318"/>
    <property type="project" value="GO_Central"/>
</dbReference>
<feature type="region of interest" description="Disordered" evidence="5">
    <location>
        <begin position="487"/>
        <end position="507"/>
    </location>
</feature>
<dbReference type="PANTHER" id="PTHR19282">
    <property type="entry name" value="TETRASPANIN"/>
    <property type="match status" value="1"/>
</dbReference>
<dbReference type="EMBL" id="AMQM01001414">
    <property type="status" value="NOT_ANNOTATED_CDS"/>
    <property type="molecule type" value="Genomic_DNA"/>
</dbReference>
<dbReference type="GO" id="GO:0051604">
    <property type="term" value="P:protein maturation"/>
    <property type="evidence" value="ECO:0000318"/>
    <property type="project" value="GO_Central"/>
</dbReference>
<dbReference type="GO" id="GO:0072659">
    <property type="term" value="P:protein localization to plasma membrane"/>
    <property type="evidence" value="ECO:0000318"/>
    <property type="project" value="GO_Central"/>
</dbReference>
<dbReference type="EMBL" id="KB097495">
    <property type="protein sequence ID" value="ESN96580.1"/>
    <property type="molecule type" value="Genomic_DNA"/>
</dbReference>
<dbReference type="HOGENOM" id="CLU_373517_0_0_1"/>
<dbReference type="InterPro" id="IPR018499">
    <property type="entry name" value="Tetraspanin/Peripherin"/>
</dbReference>
<feature type="transmembrane region" description="Helical" evidence="6">
    <location>
        <begin position="564"/>
        <end position="586"/>
    </location>
</feature>
<dbReference type="PANTHER" id="PTHR19282:SF516">
    <property type="entry name" value="TETRASPANIN"/>
    <property type="match status" value="1"/>
</dbReference>
<evidence type="ECO:0000313" key="9">
    <source>
        <dbReference type="Proteomes" id="UP000015101"/>
    </source>
</evidence>
<dbReference type="GeneID" id="20211223"/>
<sequence>MVLATLNGPQEEETEKSEAAQKTKGPEAEGGVSFFVSFTNSKRGRERRTRPRRPRVDVRNRVGRIPVGAQRGKSKEEGEAGEDDGKEKEDGDKKISEMRNANAVLAAKPQPLPPYLKVEQQEIDDAAWEEANAAASALFRCLLLVISAILMITCIFNLLAGSAIKIGGEAMFIKEASTYGNYLIFLGVMHFVTFVLGFFGALLKKSFLVLLFMFSVVLLLMFNLIGAAIVFSGLSNAHVDPAAGFMKEIAKRDYKSFINDFQKAQSCCGAHTAFDWRANPDYQDGLLLPASCCPSTEGPCSAESKEYFSQGCREAFNHMLIKYGKMHAWVSIVAGICEFLCMSVDRCTETDRTTAKYNSDSIRIPISPTTLENDKVQHTISRSLIAINPSRESWKGDPPSKQVDYREKTSPVDAKISVSLHSLHIHAASKEAAANDNEIQILPYKTFEEEDENLPVSSGKSRKEGERLKKEKVISVFDVVKTLYKQQRIKPPKTPNHGQTDDPTQQSSIASLRQALRHAFSSAVISKYQQDVMEKVEARSPKLSLNDSASISTKSNDSYPSPPLIISMVPIYILTLIVILLGMFRVSLGTVAGISLKALDASEGDMVVAMTCVSGLFNLVVGVVAYVAAFKASLILFIMLSFVVSNSIILVIVSSSLVYISVQECKSNSTWLLLQSISNAETAVNVELLQILFKCCGANSHDDWLLNANHTNGTLPSSCCLPYGSKNCNANSKNIYEVEEEIIK</sequence>
<evidence type="ECO:0000256" key="1">
    <source>
        <dbReference type="ARBA" id="ARBA00004141"/>
    </source>
</evidence>
<organism evidence="8 9">
    <name type="scientific">Helobdella robusta</name>
    <name type="common">Californian leech</name>
    <dbReference type="NCBI Taxonomy" id="6412"/>
    <lineage>
        <taxon>Eukaryota</taxon>
        <taxon>Metazoa</taxon>
        <taxon>Spiralia</taxon>
        <taxon>Lophotrochozoa</taxon>
        <taxon>Annelida</taxon>
        <taxon>Clitellata</taxon>
        <taxon>Hirudinea</taxon>
        <taxon>Rhynchobdellida</taxon>
        <taxon>Glossiphoniidae</taxon>
        <taxon>Helobdella</taxon>
    </lineage>
</organism>
<dbReference type="AlphaFoldDB" id="T1FQX6"/>
<feature type="transmembrane region" description="Helical" evidence="6">
    <location>
        <begin position="181"/>
        <end position="201"/>
    </location>
</feature>
<reference evidence="9" key="1">
    <citation type="submission" date="2012-12" db="EMBL/GenBank/DDBJ databases">
        <authorList>
            <person name="Hellsten U."/>
            <person name="Grimwood J."/>
            <person name="Chapman J.A."/>
            <person name="Shapiro H."/>
            <person name="Aerts A."/>
            <person name="Otillar R.P."/>
            <person name="Terry A.Y."/>
            <person name="Boore J.L."/>
            <person name="Simakov O."/>
            <person name="Marletaz F."/>
            <person name="Cho S.-J."/>
            <person name="Edsinger-Gonzales E."/>
            <person name="Havlak P."/>
            <person name="Kuo D.-H."/>
            <person name="Larsson T."/>
            <person name="Lv J."/>
            <person name="Arendt D."/>
            <person name="Savage R."/>
            <person name="Osoegawa K."/>
            <person name="de Jong P."/>
            <person name="Lindberg D.R."/>
            <person name="Seaver E.C."/>
            <person name="Weisblat D.A."/>
            <person name="Putnam N.H."/>
            <person name="Grigoriev I.V."/>
            <person name="Rokhsar D.S."/>
        </authorList>
    </citation>
    <scope>NUCLEOTIDE SEQUENCE</scope>
</reference>
<feature type="compositionally biased region" description="Basic and acidic residues" evidence="5">
    <location>
        <begin position="73"/>
        <end position="93"/>
    </location>
</feature>
<comment type="subcellular location">
    <subcellularLocation>
        <location evidence="1">Membrane</location>
        <topology evidence="1">Multi-pass membrane protein</topology>
    </subcellularLocation>
</comment>
<reference evidence="7 9" key="2">
    <citation type="journal article" date="2013" name="Nature">
        <title>Insights into bilaterian evolution from three spiralian genomes.</title>
        <authorList>
            <person name="Simakov O."/>
            <person name="Marletaz F."/>
            <person name="Cho S.J."/>
            <person name="Edsinger-Gonzales E."/>
            <person name="Havlak P."/>
            <person name="Hellsten U."/>
            <person name="Kuo D.H."/>
            <person name="Larsson T."/>
            <person name="Lv J."/>
            <person name="Arendt D."/>
            <person name="Savage R."/>
            <person name="Osoegawa K."/>
            <person name="de Jong P."/>
            <person name="Grimwood J."/>
            <person name="Chapman J.A."/>
            <person name="Shapiro H."/>
            <person name="Aerts A."/>
            <person name="Otillar R.P."/>
            <person name="Terry A.Y."/>
            <person name="Boore J.L."/>
            <person name="Grigoriev I.V."/>
            <person name="Lindberg D.R."/>
            <person name="Seaver E.C."/>
            <person name="Weisblat D.A."/>
            <person name="Putnam N.H."/>
            <person name="Rokhsar D.S."/>
        </authorList>
    </citation>
    <scope>NUCLEOTIDE SEQUENCE</scope>
</reference>
<gene>
    <name evidence="8" type="primary">20211223</name>
    <name evidence="7" type="ORF">HELRODRAFT_189297</name>
</gene>
<name>T1FQX6_HELRO</name>
<dbReference type="CDD" id="cd03127">
    <property type="entry name" value="tetraspanin_LEL"/>
    <property type="match status" value="1"/>
</dbReference>
<evidence type="ECO:0000313" key="7">
    <source>
        <dbReference type="EMBL" id="ESN96580.1"/>
    </source>
</evidence>
<feature type="compositionally biased region" description="Basic and acidic residues" evidence="5">
    <location>
        <begin position="16"/>
        <end position="27"/>
    </location>
</feature>
<evidence type="ECO:0000256" key="4">
    <source>
        <dbReference type="ARBA" id="ARBA00023136"/>
    </source>
</evidence>
<accession>T1FQX6</accession>
<evidence type="ECO:0000256" key="6">
    <source>
        <dbReference type="SAM" id="Phobius"/>
    </source>
</evidence>
<dbReference type="Gene3D" id="1.10.1450.10">
    <property type="entry name" value="Tetraspanin"/>
    <property type="match status" value="2"/>
</dbReference>
<protein>
    <recommendedName>
        <fullName evidence="10">Tetraspanin</fullName>
    </recommendedName>
</protein>
<reference evidence="8" key="3">
    <citation type="submission" date="2015-06" db="UniProtKB">
        <authorList>
            <consortium name="EnsemblMetazoa"/>
        </authorList>
    </citation>
    <scope>IDENTIFICATION</scope>
</reference>
<keyword evidence="2 6" id="KW-0812">Transmembrane</keyword>
<dbReference type="RefSeq" id="XP_009025725.1">
    <property type="nucleotide sequence ID" value="XM_009027477.1"/>
</dbReference>
<dbReference type="Pfam" id="PF00335">
    <property type="entry name" value="Tetraspanin"/>
    <property type="match status" value="2"/>
</dbReference>
<dbReference type="Proteomes" id="UP000015101">
    <property type="component" value="Unassembled WGS sequence"/>
</dbReference>
<feature type="region of interest" description="Disordered" evidence="5">
    <location>
        <begin position="1"/>
        <end position="93"/>
    </location>
</feature>
<evidence type="ECO:0008006" key="10">
    <source>
        <dbReference type="Google" id="ProtNLM"/>
    </source>
</evidence>
<dbReference type="EnsemblMetazoa" id="HelroT189297">
    <property type="protein sequence ID" value="HelroP189297"/>
    <property type="gene ID" value="HelroG189297"/>
</dbReference>
<keyword evidence="9" id="KW-1185">Reference proteome</keyword>
<dbReference type="KEGG" id="hro:HELRODRAFT_189297"/>
<evidence type="ECO:0000256" key="2">
    <source>
        <dbReference type="ARBA" id="ARBA00022692"/>
    </source>
</evidence>
<dbReference type="InParanoid" id="T1FQX6"/>
<feature type="compositionally biased region" description="Polar residues" evidence="5">
    <location>
        <begin position="496"/>
        <end position="507"/>
    </location>
</feature>
<dbReference type="CTD" id="20211223"/>
<dbReference type="InterPro" id="IPR008952">
    <property type="entry name" value="Tetraspanin_EC2_sf"/>
</dbReference>
<feature type="compositionally biased region" description="Basic residues" evidence="5">
    <location>
        <begin position="42"/>
        <end position="53"/>
    </location>
</feature>
<keyword evidence="3 6" id="KW-1133">Transmembrane helix</keyword>
<feature type="transmembrane region" description="Helical" evidence="6">
    <location>
        <begin position="207"/>
        <end position="231"/>
    </location>
</feature>
<evidence type="ECO:0000256" key="3">
    <source>
        <dbReference type="ARBA" id="ARBA00022989"/>
    </source>
</evidence>